<comment type="caution">
    <text evidence="1">The sequence shown here is derived from an EMBL/GenBank/DDBJ whole genome shotgun (WGS) entry which is preliminary data.</text>
</comment>
<evidence type="ECO:0000313" key="2">
    <source>
        <dbReference type="Proteomes" id="UP000608513"/>
    </source>
</evidence>
<proteinExistence type="predicted"/>
<dbReference type="Pfam" id="PF12487">
    <property type="entry name" value="DUF3703"/>
    <property type="match status" value="1"/>
</dbReference>
<protein>
    <submittedName>
        <fullName evidence="1">DUF3703 domain-containing protein</fullName>
    </submittedName>
</protein>
<reference evidence="1" key="1">
    <citation type="submission" date="2020-08" db="EMBL/GenBank/DDBJ databases">
        <title>Ramlibacter sp. USB13 16S ribosomal RNA gene genome sequencing and assembly.</title>
        <authorList>
            <person name="Kang M."/>
        </authorList>
    </citation>
    <scope>NUCLEOTIDE SEQUENCE</scope>
    <source>
        <strain evidence="1">USB13</strain>
    </source>
</reference>
<sequence>MHTLRAAERPLVYERLVRGFASVSPTPLSLEERWVWLMAAHVVGQHQVALHFDSHRRMLGLARETRDWGEVLGQLLRIALLPLGHVLGKIPRGNIGRATVGVTKVMEPPEPVQRLIDWAILAVRIPAMSRLG</sequence>
<dbReference type="AlphaFoldDB" id="A0A923MQ28"/>
<keyword evidence="2" id="KW-1185">Reference proteome</keyword>
<dbReference type="EMBL" id="JACORT010000002">
    <property type="protein sequence ID" value="MBC5782763.1"/>
    <property type="molecule type" value="Genomic_DNA"/>
</dbReference>
<dbReference type="InterPro" id="IPR022172">
    <property type="entry name" value="DUF3703"/>
</dbReference>
<dbReference type="RefSeq" id="WP_187075511.1">
    <property type="nucleotide sequence ID" value="NZ_JACORT010000002.1"/>
</dbReference>
<dbReference type="Proteomes" id="UP000608513">
    <property type="component" value="Unassembled WGS sequence"/>
</dbReference>
<organism evidence="1 2">
    <name type="scientific">Ramlibacter cellulosilyticus</name>
    <dbReference type="NCBI Taxonomy" id="2764187"/>
    <lineage>
        <taxon>Bacteria</taxon>
        <taxon>Pseudomonadati</taxon>
        <taxon>Pseudomonadota</taxon>
        <taxon>Betaproteobacteria</taxon>
        <taxon>Burkholderiales</taxon>
        <taxon>Comamonadaceae</taxon>
        <taxon>Ramlibacter</taxon>
    </lineage>
</organism>
<name>A0A923MQ28_9BURK</name>
<accession>A0A923MQ28</accession>
<gene>
    <name evidence="1" type="ORF">H8N03_07380</name>
</gene>
<evidence type="ECO:0000313" key="1">
    <source>
        <dbReference type="EMBL" id="MBC5782763.1"/>
    </source>
</evidence>